<proteinExistence type="predicted"/>
<dbReference type="Pfam" id="PF20230">
    <property type="entry name" value="DUF6588"/>
    <property type="match status" value="1"/>
</dbReference>
<comment type="caution">
    <text evidence="1">The sequence shown here is derived from an EMBL/GenBank/DDBJ whole genome shotgun (WGS) entry which is preliminary data.</text>
</comment>
<dbReference type="InterPro" id="IPR046495">
    <property type="entry name" value="DUF6588"/>
</dbReference>
<organism evidence="1 2">
    <name type="scientific">Aquimarina aggregata</name>
    <dbReference type="NCBI Taxonomy" id="1642818"/>
    <lineage>
        <taxon>Bacteria</taxon>
        <taxon>Pseudomonadati</taxon>
        <taxon>Bacteroidota</taxon>
        <taxon>Flavobacteriia</taxon>
        <taxon>Flavobacteriales</taxon>
        <taxon>Flavobacteriaceae</taxon>
        <taxon>Aquimarina</taxon>
    </lineage>
</organism>
<evidence type="ECO:0000313" key="1">
    <source>
        <dbReference type="EMBL" id="KZS41236.1"/>
    </source>
</evidence>
<evidence type="ECO:0000313" key="2">
    <source>
        <dbReference type="Proteomes" id="UP000076715"/>
    </source>
</evidence>
<dbReference type="RefSeq" id="WP_066312573.1">
    <property type="nucleotide sequence ID" value="NZ_LQRT01000006.1"/>
</dbReference>
<reference evidence="1 2" key="1">
    <citation type="submission" date="2016-01" db="EMBL/GenBank/DDBJ databases">
        <title>The draft genome sequence of Aquimarina sp. RZW4-3-2.</title>
        <authorList>
            <person name="Wang Y."/>
        </authorList>
    </citation>
    <scope>NUCLEOTIDE SEQUENCE [LARGE SCALE GENOMIC DNA]</scope>
    <source>
        <strain evidence="1 2">RZW4-3-2</strain>
    </source>
</reference>
<dbReference type="Proteomes" id="UP000076715">
    <property type="component" value="Unassembled WGS sequence"/>
</dbReference>
<sequence>MKKLTVLIFLCLSQVTFSQTDIDQILEIGVENAQKFSEDYFAPAGEALINNMSNGWYTTAKTKKLWHFEVGFVGNLSFVREDKQSFILNVVEYDNLTFSNGQFSQSVASTLGNNTDNISVIINEGQASELEVVLPDGIGSSVIKSLPSGFIQASMGLIKSTEVKIRVLPRIKAVEDAEIQLYGIAFQHEVTDWVYSLRRWPVKLAALIGYTNVKGFYDLNANTGVVGTDQEVRLNSNSWLLTTIVSTKMPVFNFYGGLGYYFGANNADLLGTYQIQNGPFTSDEITDPISVKTKTKGVKATLGARATFGVFKANLDYTLQNFNNLSLGLSFGW</sequence>
<dbReference type="STRING" id="1642818.AWE51_22795"/>
<protein>
    <submittedName>
        <fullName evidence="1">Uncharacterized protein</fullName>
    </submittedName>
</protein>
<dbReference type="EMBL" id="LQRT01000006">
    <property type="protein sequence ID" value="KZS41236.1"/>
    <property type="molecule type" value="Genomic_DNA"/>
</dbReference>
<accession>A0A162FCK6</accession>
<name>A0A162FCK6_9FLAO</name>
<dbReference type="AlphaFoldDB" id="A0A162FCK6"/>
<dbReference type="OrthoDB" id="9775382at2"/>
<keyword evidence="2" id="KW-1185">Reference proteome</keyword>
<gene>
    <name evidence="1" type="ORF">AWE51_22795</name>
</gene>